<evidence type="ECO:0000256" key="1">
    <source>
        <dbReference type="SAM" id="MobiDB-lite"/>
    </source>
</evidence>
<dbReference type="STRING" id="1462996.AWM70_14030"/>
<evidence type="ECO:0000313" key="4">
    <source>
        <dbReference type="Proteomes" id="UP000092573"/>
    </source>
</evidence>
<dbReference type="Pfam" id="PF13692">
    <property type="entry name" value="Glyco_trans_1_4"/>
    <property type="match status" value="1"/>
</dbReference>
<sequence length="504" mass="56478">MAHQAKLLLFTHVSNTQSITGAEKMLLHLALKLSDYFQCVLVVPQAGELTRQAARYGIRTLPCRYPLVYEMYAPGPNLPQEIEQLTETAEFHHLTALMQAEQADLVLTNTCVNVLPAAAASRLGIPVIWNITEAIVRTAYFGHAQQIIDSLSDRVLVISETVRSRFQGGIPGEKLGLIYPSWEWSDYHPGSWDRLRENKRSELGVGSGHRLLGFISSFLTEEKGFEHFIDTALELCRERSDLRFLVIGQRNNKVFYKRCLDKLNETKYFSRFTFIPYEKNVEAAYCAMDILVVPSLMPEGFGLTGLEGMIHGKLTAAYQAGGLGEVLGACGFGPYLSEMGNREQLTAQIKALLDLPKETAASLSATAREQAEVHFGPAAFADRLRSEVQTWAARRPDRLYVNEADGSRVWSSETGMEAAAEPEPAPETPVPVRRRKRRRLRRLRFKYGSTKAKRSRNVRRSSSARRRLSGRLTASRRPKRAGAKLSGKSRNRLGAPGKGRRTKR</sequence>
<dbReference type="GO" id="GO:0016757">
    <property type="term" value="F:glycosyltransferase activity"/>
    <property type="evidence" value="ECO:0007669"/>
    <property type="project" value="TreeGrafter"/>
</dbReference>
<dbReference type="Proteomes" id="UP000092573">
    <property type="component" value="Chromosome"/>
</dbReference>
<feature type="compositionally biased region" description="Basic residues" evidence="1">
    <location>
        <begin position="432"/>
        <end position="491"/>
    </location>
</feature>
<reference evidence="3 4" key="1">
    <citation type="submission" date="2016-01" db="EMBL/GenBank/DDBJ databases">
        <title>Complete Genome Sequence of Paenibacillus yonginensis DCY84, a novel Plant Growth-Promoting Bacteria with Elicitation of Induced Systemic Resistance.</title>
        <authorList>
            <person name="Kim Y.J."/>
            <person name="Yang D.C."/>
            <person name="Sukweenadhi J."/>
        </authorList>
    </citation>
    <scope>NUCLEOTIDE SEQUENCE [LARGE SCALE GENOMIC DNA]</scope>
    <source>
        <strain evidence="3 4">DCY84</strain>
    </source>
</reference>
<protein>
    <recommendedName>
        <fullName evidence="2">Glycosyltransferase subfamily 4-like N-terminal domain-containing protein</fullName>
    </recommendedName>
</protein>
<accession>A0A1B1N2B2</accession>
<name>A0A1B1N2B2_9BACL</name>
<keyword evidence="4" id="KW-1185">Reference proteome</keyword>
<dbReference type="AlphaFoldDB" id="A0A1B1N2B2"/>
<dbReference type="Gene3D" id="3.40.50.2000">
    <property type="entry name" value="Glycogen Phosphorylase B"/>
    <property type="match status" value="2"/>
</dbReference>
<dbReference type="InterPro" id="IPR050194">
    <property type="entry name" value="Glycosyltransferase_grp1"/>
</dbReference>
<dbReference type="EMBL" id="CP014167">
    <property type="protein sequence ID" value="ANS75577.1"/>
    <property type="molecule type" value="Genomic_DNA"/>
</dbReference>
<evidence type="ECO:0000313" key="3">
    <source>
        <dbReference type="EMBL" id="ANS75577.1"/>
    </source>
</evidence>
<gene>
    <name evidence="3" type="ORF">AWM70_14030</name>
</gene>
<dbReference type="InterPro" id="IPR028098">
    <property type="entry name" value="Glyco_trans_4-like_N"/>
</dbReference>
<dbReference type="PANTHER" id="PTHR45947">
    <property type="entry name" value="SULFOQUINOVOSYL TRANSFERASE SQD2"/>
    <property type="match status" value="1"/>
</dbReference>
<evidence type="ECO:0000259" key="2">
    <source>
        <dbReference type="Pfam" id="PF13439"/>
    </source>
</evidence>
<feature type="domain" description="Glycosyltransferase subfamily 4-like N-terminal" evidence="2">
    <location>
        <begin position="20"/>
        <end position="180"/>
    </location>
</feature>
<proteinExistence type="predicted"/>
<dbReference type="CDD" id="cd03801">
    <property type="entry name" value="GT4_PimA-like"/>
    <property type="match status" value="1"/>
</dbReference>
<dbReference type="RefSeq" id="WP_068697367.1">
    <property type="nucleotide sequence ID" value="NZ_CP014167.1"/>
</dbReference>
<dbReference type="OrthoDB" id="2547319at2"/>
<dbReference type="PANTHER" id="PTHR45947:SF3">
    <property type="entry name" value="SULFOQUINOVOSYL TRANSFERASE SQD2"/>
    <property type="match status" value="1"/>
</dbReference>
<dbReference type="SUPFAM" id="SSF53756">
    <property type="entry name" value="UDP-Glycosyltransferase/glycogen phosphorylase"/>
    <property type="match status" value="1"/>
</dbReference>
<dbReference type="Pfam" id="PF13439">
    <property type="entry name" value="Glyco_transf_4"/>
    <property type="match status" value="1"/>
</dbReference>
<organism evidence="3 4">
    <name type="scientific">Paenibacillus yonginensis</name>
    <dbReference type="NCBI Taxonomy" id="1462996"/>
    <lineage>
        <taxon>Bacteria</taxon>
        <taxon>Bacillati</taxon>
        <taxon>Bacillota</taxon>
        <taxon>Bacilli</taxon>
        <taxon>Bacillales</taxon>
        <taxon>Paenibacillaceae</taxon>
        <taxon>Paenibacillus</taxon>
    </lineage>
</organism>
<feature type="region of interest" description="Disordered" evidence="1">
    <location>
        <begin position="411"/>
        <end position="504"/>
    </location>
</feature>
<dbReference type="KEGG" id="pyg:AWM70_14030"/>